<evidence type="ECO:0000313" key="3">
    <source>
        <dbReference type="EMBL" id="EAS51344.1"/>
    </source>
</evidence>
<organism evidence="3 4">
    <name type="scientific">Aurantimonas manganoxydans (strain ATCC BAA-1229 / DSM 21871 / SI85-9A1)</name>
    <dbReference type="NCBI Taxonomy" id="287752"/>
    <lineage>
        <taxon>Bacteria</taxon>
        <taxon>Pseudomonadati</taxon>
        <taxon>Pseudomonadota</taxon>
        <taxon>Alphaproteobacteria</taxon>
        <taxon>Hyphomicrobiales</taxon>
        <taxon>Aurantimonadaceae</taxon>
        <taxon>Aurantimonas</taxon>
    </lineage>
</organism>
<dbReference type="InterPro" id="IPR047650">
    <property type="entry name" value="Transpos_IS110"/>
</dbReference>
<accession>Q1YMN7</accession>
<sequence length="162" mass="18217">MSCYAALDVSQAMTAICIVDEAGQILLEKKVPTCPDAIADCLKISAPNLERVGLETGPLAVWLWNELAIRELPIVCIDARHANAALKMRPIKTDRNDAAGLAQIMRIGWFKQVRIKSREQLSNPLSSRSPRNARSHTGQNRERDPWSSAHLRRAIRQARRWL</sequence>
<keyword evidence="4" id="KW-1185">Reference proteome</keyword>
<feature type="compositionally biased region" description="Polar residues" evidence="1">
    <location>
        <begin position="120"/>
        <end position="138"/>
    </location>
</feature>
<gene>
    <name evidence="3" type="ORF">SI859A1_02159</name>
</gene>
<dbReference type="GO" id="GO:0003677">
    <property type="term" value="F:DNA binding"/>
    <property type="evidence" value="ECO:0007669"/>
    <property type="project" value="InterPro"/>
</dbReference>
<reference evidence="3 4" key="1">
    <citation type="journal article" date="2008" name="Appl. Environ. Microbiol.">
        <title>Genomic insights into Mn(II) oxidation by the marine alphaproteobacterium Aurantimonas sp. strain SI85-9A1.</title>
        <authorList>
            <person name="Dick G.J."/>
            <person name="Podell S."/>
            <person name="Johnson H.A."/>
            <person name="Rivera-Espinoza Y."/>
            <person name="Bernier-Latmani R."/>
            <person name="McCarthy J.K."/>
            <person name="Torpey J.W."/>
            <person name="Clement B.G."/>
            <person name="Gaasterland T."/>
            <person name="Tebo B.M."/>
        </authorList>
    </citation>
    <scope>NUCLEOTIDE SEQUENCE [LARGE SCALE GENOMIC DNA]</scope>
    <source>
        <strain evidence="3 4">SI85-9A1</strain>
    </source>
</reference>
<feature type="domain" description="Transposase IS110-like N-terminal" evidence="2">
    <location>
        <begin position="6"/>
        <end position="119"/>
    </location>
</feature>
<dbReference type="HOGENOM" id="CLU_1633521_0_0_5"/>
<dbReference type="PANTHER" id="PTHR33055">
    <property type="entry name" value="TRANSPOSASE FOR INSERTION SEQUENCE ELEMENT IS1111A"/>
    <property type="match status" value="1"/>
</dbReference>
<protein>
    <submittedName>
        <fullName evidence="3">Possible transposase</fullName>
    </submittedName>
</protein>
<evidence type="ECO:0000256" key="1">
    <source>
        <dbReference type="SAM" id="MobiDB-lite"/>
    </source>
</evidence>
<dbReference type="GO" id="GO:0006313">
    <property type="term" value="P:DNA transposition"/>
    <property type="evidence" value="ECO:0007669"/>
    <property type="project" value="InterPro"/>
</dbReference>
<evidence type="ECO:0000313" key="4">
    <source>
        <dbReference type="Proteomes" id="UP000000321"/>
    </source>
</evidence>
<name>Q1YMN7_AURMS</name>
<dbReference type="BioCyc" id="AURANTIMONAS:SI859A1_02159-MONOMER"/>
<dbReference type="GO" id="GO:0004803">
    <property type="term" value="F:transposase activity"/>
    <property type="evidence" value="ECO:0007669"/>
    <property type="project" value="InterPro"/>
</dbReference>
<proteinExistence type="predicted"/>
<dbReference type="Pfam" id="PF01548">
    <property type="entry name" value="DEDD_Tnp_IS110"/>
    <property type="match status" value="1"/>
</dbReference>
<dbReference type="AlphaFoldDB" id="Q1YMN7"/>
<evidence type="ECO:0000259" key="2">
    <source>
        <dbReference type="Pfam" id="PF01548"/>
    </source>
</evidence>
<dbReference type="Proteomes" id="UP000000321">
    <property type="component" value="Unassembled WGS sequence"/>
</dbReference>
<dbReference type="EMBL" id="AAPJ01000001">
    <property type="protein sequence ID" value="EAS51344.1"/>
    <property type="molecule type" value="Genomic_DNA"/>
</dbReference>
<comment type="caution">
    <text evidence="3">The sequence shown here is derived from an EMBL/GenBank/DDBJ whole genome shotgun (WGS) entry which is preliminary data.</text>
</comment>
<dbReference type="InterPro" id="IPR002525">
    <property type="entry name" value="Transp_IS110-like_N"/>
</dbReference>
<dbReference type="PANTHER" id="PTHR33055:SF3">
    <property type="entry name" value="PUTATIVE TRANSPOSASE FOR IS117-RELATED"/>
    <property type="match status" value="1"/>
</dbReference>
<feature type="region of interest" description="Disordered" evidence="1">
    <location>
        <begin position="120"/>
        <end position="149"/>
    </location>
</feature>
<dbReference type="RefSeq" id="WP_009209985.1">
    <property type="nucleotide sequence ID" value="NZ_BBWP01000057.1"/>
</dbReference>